<evidence type="ECO:0000313" key="10">
    <source>
        <dbReference type="EMBL" id="HEB96062.1"/>
    </source>
</evidence>
<accession>A0A831RLG5</accession>
<dbReference type="Proteomes" id="UP000886251">
    <property type="component" value="Unassembled WGS sequence"/>
</dbReference>
<evidence type="ECO:0000256" key="2">
    <source>
        <dbReference type="ARBA" id="ARBA00022617"/>
    </source>
</evidence>
<dbReference type="PANTHER" id="PTHR47870">
    <property type="entry name" value="CYTOCHROME C-TYPE BIOGENESIS PROTEIN CCMH"/>
    <property type="match status" value="1"/>
</dbReference>
<comment type="function">
    <text evidence="7">Possible subunit of a heme lyase.</text>
</comment>
<keyword evidence="7" id="KW-0812">Transmembrane</keyword>
<evidence type="ECO:0000256" key="6">
    <source>
        <dbReference type="ARBA" id="ARBA00023004"/>
    </source>
</evidence>
<feature type="region of interest" description="Disordered" evidence="8">
    <location>
        <begin position="130"/>
        <end position="151"/>
    </location>
</feature>
<keyword evidence="6 7" id="KW-0408">Iron</keyword>
<dbReference type="CDD" id="cd16378">
    <property type="entry name" value="CcmH_N"/>
    <property type="match status" value="1"/>
</dbReference>
<keyword evidence="4 7" id="KW-0732">Signal</keyword>
<dbReference type="InterPro" id="IPR038297">
    <property type="entry name" value="CcmH/CycL/NrfF/Ccl2_sf"/>
</dbReference>
<keyword evidence="5" id="KW-0201">Cytochrome c-type biogenesis</keyword>
<dbReference type="InterPro" id="IPR005616">
    <property type="entry name" value="CcmH/CycL/Ccl2/NrfF_N"/>
</dbReference>
<dbReference type="GO" id="GO:0046872">
    <property type="term" value="F:metal ion binding"/>
    <property type="evidence" value="ECO:0007669"/>
    <property type="project" value="UniProtKB-KW"/>
</dbReference>
<proteinExistence type="inferred from homology"/>
<organism evidence="10">
    <name type="scientific">Sedimenticola thiotaurini</name>
    <dbReference type="NCBI Taxonomy" id="1543721"/>
    <lineage>
        <taxon>Bacteria</taxon>
        <taxon>Pseudomonadati</taxon>
        <taxon>Pseudomonadota</taxon>
        <taxon>Gammaproteobacteria</taxon>
        <taxon>Chromatiales</taxon>
        <taxon>Sedimenticolaceae</taxon>
        <taxon>Sedimenticola</taxon>
    </lineage>
</organism>
<dbReference type="FunFam" id="1.10.8.640:FF:000001">
    <property type="entry name" value="Cytochrome c-type biogenesis protein"/>
    <property type="match status" value="1"/>
</dbReference>
<feature type="signal peptide" evidence="7">
    <location>
        <begin position="1"/>
        <end position="18"/>
    </location>
</feature>
<dbReference type="Gene3D" id="1.10.8.640">
    <property type="entry name" value="Cytochrome C biogenesis protein"/>
    <property type="match status" value="1"/>
</dbReference>
<dbReference type="EMBL" id="DRKP01000072">
    <property type="protein sequence ID" value="HEB96062.1"/>
    <property type="molecule type" value="Genomic_DNA"/>
</dbReference>
<gene>
    <name evidence="10" type="ORF">ENI96_06505</name>
</gene>
<sequence length="151" mass="17510">MRYGWLLPLLLLSVSAFARIEVHSFDSPEQEATYKELIDELRCLVCQNQNLADSNADLAKDLRRQTYEMIKGGAGKQDVIDYMVQRYGDFVLYRPPLKRSTLLLWAGPFIILGIGVLVLMQYIRRRRREAPPNLSREDHERASQLLNDKKS</sequence>
<evidence type="ECO:0000256" key="8">
    <source>
        <dbReference type="SAM" id="MobiDB-lite"/>
    </source>
</evidence>
<protein>
    <recommendedName>
        <fullName evidence="7">Cytochrome c-type biogenesis protein</fullName>
    </recommendedName>
</protein>
<dbReference type="GO" id="GO:0017004">
    <property type="term" value="P:cytochrome complex assembly"/>
    <property type="evidence" value="ECO:0007669"/>
    <property type="project" value="UniProtKB-KW"/>
</dbReference>
<dbReference type="GO" id="GO:0005886">
    <property type="term" value="C:plasma membrane"/>
    <property type="evidence" value="ECO:0007669"/>
    <property type="project" value="TreeGrafter"/>
</dbReference>
<keyword evidence="3 7" id="KW-0479">Metal-binding</keyword>
<evidence type="ECO:0000259" key="9">
    <source>
        <dbReference type="Pfam" id="PF03918"/>
    </source>
</evidence>
<dbReference type="Pfam" id="PF03918">
    <property type="entry name" value="CcmH"/>
    <property type="match status" value="1"/>
</dbReference>
<dbReference type="AlphaFoldDB" id="A0A831RLG5"/>
<feature type="compositionally biased region" description="Basic and acidic residues" evidence="8">
    <location>
        <begin position="135"/>
        <end position="151"/>
    </location>
</feature>
<evidence type="ECO:0000256" key="5">
    <source>
        <dbReference type="ARBA" id="ARBA00022748"/>
    </source>
</evidence>
<keyword evidence="7" id="KW-1133">Transmembrane helix</keyword>
<feature type="chain" id="PRO_5033097871" description="Cytochrome c-type biogenesis protein" evidence="7">
    <location>
        <begin position="19"/>
        <end position="151"/>
    </location>
</feature>
<dbReference type="PANTHER" id="PTHR47870:SF1">
    <property type="entry name" value="CYTOCHROME C-TYPE BIOGENESIS PROTEIN CCMH"/>
    <property type="match status" value="1"/>
</dbReference>
<evidence type="ECO:0000256" key="7">
    <source>
        <dbReference type="RuleBase" id="RU364112"/>
    </source>
</evidence>
<reference evidence="10" key="1">
    <citation type="journal article" date="2020" name="mSystems">
        <title>Genome- and Community-Level Interaction Insights into Carbon Utilization and Element Cycling Functions of Hydrothermarchaeota in Hydrothermal Sediment.</title>
        <authorList>
            <person name="Zhou Z."/>
            <person name="Liu Y."/>
            <person name="Xu W."/>
            <person name="Pan J."/>
            <person name="Luo Z.H."/>
            <person name="Li M."/>
        </authorList>
    </citation>
    <scope>NUCLEOTIDE SEQUENCE [LARGE SCALE GENOMIC DNA]</scope>
    <source>
        <strain evidence="10">HyVt-443</strain>
    </source>
</reference>
<feature type="transmembrane region" description="Helical" evidence="7">
    <location>
        <begin position="102"/>
        <end position="123"/>
    </location>
</feature>
<keyword evidence="2 7" id="KW-0349">Heme</keyword>
<evidence type="ECO:0000256" key="1">
    <source>
        <dbReference type="ARBA" id="ARBA00010342"/>
    </source>
</evidence>
<evidence type="ECO:0000256" key="3">
    <source>
        <dbReference type="ARBA" id="ARBA00022723"/>
    </source>
</evidence>
<keyword evidence="7" id="KW-0472">Membrane</keyword>
<name>A0A831RLG5_9GAMM</name>
<comment type="similarity">
    <text evidence="1 7">Belongs to the CcmH/CycL/Ccl2/NrfF family.</text>
</comment>
<dbReference type="InterPro" id="IPR051263">
    <property type="entry name" value="C-type_cytochrome_biogenesis"/>
</dbReference>
<feature type="domain" description="CcmH/CycL/Ccl2/NrfF N-terminal" evidence="9">
    <location>
        <begin position="8"/>
        <end position="146"/>
    </location>
</feature>
<evidence type="ECO:0000256" key="4">
    <source>
        <dbReference type="ARBA" id="ARBA00022729"/>
    </source>
</evidence>
<comment type="caution">
    <text evidence="10">The sequence shown here is derived from an EMBL/GenBank/DDBJ whole genome shotgun (WGS) entry which is preliminary data.</text>
</comment>